<dbReference type="GO" id="GO:0004177">
    <property type="term" value="F:aminopeptidase activity"/>
    <property type="evidence" value="ECO:0007669"/>
    <property type="project" value="UniProtKB-KW"/>
</dbReference>
<dbReference type="PANTHER" id="PTHR22946">
    <property type="entry name" value="DIENELACTONE HYDROLASE DOMAIN-CONTAINING PROTEIN-RELATED"/>
    <property type="match status" value="1"/>
</dbReference>
<name>A0A0G0B6L1_9BACT</name>
<dbReference type="AlphaFoldDB" id="A0A0G0B6L1"/>
<dbReference type="Gene3D" id="3.40.50.1820">
    <property type="entry name" value="alpha/beta hydrolase"/>
    <property type="match status" value="1"/>
</dbReference>
<feature type="compositionally biased region" description="Basic and acidic residues" evidence="2">
    <location>
        <begin position="238"/>
        <end position="263"/>
    </location>
</feature>
<dbReference type="InterPro" id="IPR050261">
    <property type="entry name" value="FrsA_esterase"/>
</dbReference>
<sequence length="273" mass="30991">MKKSLIIFLIVIIIFSTNKNNLIKEMPKKTTSSINQRVIKSDASPISIDYLRSLNITSEKVKIEEELVDGSNYKRYIASFLSEGNKIYSLLTVPIDKEPTNGFPAIIFNHGYIPPSQYQTTEGYISYVDYLARNDFIVFKIDFRGNGRSEGDPSGSYFSSAYTIDTISALKSLQKFEKVDPKRIGIWGHSMMGNGVLRAMLVTKEIKAGVIWAGSVYSYEDFVRYGINDSSYVHKPYENKKGVSQRNRETSPEIQKIRSDPKLIKGFSKSLER</sequence>
<evidence type="ECO:0000313" key="4">
    <source>
        <dbReference type="EMBL" id="KKP34465.1"/>
    </source>
</evidence>
<dbReference type="PANTHER" id="PTHR22946:SF9">
    <property type="entry name" value="POLYKETIDE TRANSFERASE AF380"/>
    <property type="match status" value="1"/>
</dbReference>
<gene>
    <name evidence="4" type="ORF">UR23_C0037G0006</name>
</gene>
<dbReference type="GO" id="GO:0052689">
    <property type="term" value="F:carboxylic ester hydrolase activity"/>
    <property type="evidence" value="ECO:0007669"/>
    <property type="project" value="UniProtKB-ARBA"/>
</dbReference>
<evidence type="ECO:0000256" key="2">
    <source>
        <dbReference type="SAM" id="MobiDB-lite"/>
    </source>
</evidence>
<keyword evidence="4" id="KW-0645">Protease</keyword>
<feature type="region of interest" description="Disordered" evidence="2">
    <location>
        <begin position="238"/>
        <end position="273"/>
    </location>
</feature>
<feature type="domain" description="Serine aminopeptidase S33" evidence="3">
    <location>
        <begin position="107"/>
        <end position="220"/>
    </location>
</feature>
<proteinExistence type="predicted"/>
<dbReference type="Proteomes" id="UP000034349">
    <property type="component" value="Unassembled WGS sequence"/>
</dbReference>
<protein>
    <submittedName>
        <fullName evidence="4">Dipeptidylaminopeptidase/acylaminoacyl-peptidase</fullName>
    </submittedName>
</protein>
<keyword evidence="4" id="KW-0031">Aminopeptidase</keyword>
<dbReference type="InterPro" id="IPR022742">
    <property type="entry name" value="Hydrolase_4"/>
</dbReference>
<keyword evidence="1" id="KW-0378">Hydrolase</keyword>
<dbReference type="InterPro" id="IPR029058">
    <property type="entry name" value="AB_hydrolase_fold"/>
</dbReference>
<dbReference type="EMBL" id="LBOK01000037">
    <property type="protein sequence ID" value="KKP34465.1"/>
    <property type="molecule type" value="Genomic_DNA"/>
</dbReference>
<evidence type="ECO:0000256" key="1">
    <source>
        <dbReference type="ARBA" id="ARBA00022801"/>
    </source>
</evidence>
<accession>A0A0G0B6L1</accession>
<dbReference type="Pfam" id="PF12146">
    <property type="entry name" value="Hydrolase_4"/>
    <property type="match status" value="1"/>
</dbReference>
<evidence type="ECO:0000313" key="5">
    <source>
        <dbReference type="Proteomes" id="UP000034349"/>
    </source>
</evidence>
<organism evidence="4 5">
    <name type="scientific">Candidatus Roizmanbacteria bacterium GW2011_GWA2_32_13</name>
    <dbReference type="NCBI Taxonomy" id="1618475"/>
    <lineage>
        <taxon>Bacteria</taxon>
        <taxon>Candidatus Roizmaniibacteriota</taxon>
    </lineage>
</organism>
<reference evidence="4 5" key="1">
    <citation type="journal article" date="2015" name="Nature">
        <title>rRNA introns, odd ribosomes, and small enigmatic genomes across a large radiation of phyla.</title>
        <authorList>
            <person name="Brown C.T."/>
            <person name="Hug L.A."/>
            <person name="Thomas B.C."/>
            <person name="Sharon I."/>
            <person name="Castelle C.J."/>
            <person name="Singh A."/>
            <person name="Wilkins M.J."/>
            <person name="Williams K.H."/>
            <person name="Banfield J.F."/>
        </authorList>
    </citation>
    <scope>NUCLEOTIDE SEQUENCE [LARGE SCALE GENOMIC DNA]</scope>
</reference>
<comment type="caution">
    <text evidence="4">The sequence shown here is derived from an EMBL/GenBank/DDBJ whole genome shotgun (WGS) entry which is preliminary data.</text>
</comment>
<evidence type="ECO:0000259" key="3">
    <source>
        <dbReference type="Pfam" id="PF12146"/>
    </source>
</evidence>
<dbReference type="SUPFAM" id="SSF53474">
    <property type="entry name" value="alpha/beta-Hydrolases"/>
    <property type="match status" value="1"/>
</dbReference>